<keyword evidence="1" id="KW-0378">Hydrolase</keyword>
<dbReference type="GO" id="GO:0016787">
    <property type="term" value="F:hydrolase activity"/>
    <property type="evidence" value="ECO:0007669"/>
    <property type="project" value="UniProtKB-KW"/>
</dbReference>
<accession>A0A812T928</accession>
<evidence type="ECO:0000313" key="5">
    <source>
        <dbReference type="Proteomes" id="UP000649617"/>
    </source>
</evidence>
<organism evidence="4 5">
    <name type="scientific">Symbiodinium pilosum</name>
    <name type="common">Dinoflagellate</name>
    <dbReference type="NCBI Taxonomy" id="2952"/>
    <lineage>
        <taxon>Eukaryota</taxon>
        <taxon>Sar</taxon>
        <taxon>Alveolata</taxon>
        <taxon>Dinophyceae</taxon>
        <taxon>Suessiales</taxon>
        <taxon>Symbiodiniaceae</taxon>
        <taxon>Symbiodinium</taxon>
    </lineage>
</organism>
<reference evidence="4" key="1">
    <citation type="submission" date="2021-02" db="EMBL/GenBank/DDBJ databases">
        <authorList>
            <person name="Dougan E. K."/>
            <person name="Rhodes N."/>
            <person name="Thang M."/>
            <person name="Chan C."/>
        </authorList>
    </citation>
    <scope>NUCLEOTIDE SEQUENCE</scope>
</reference>
<gene>
    <name evidence="4" type="primary">SMPDL3B</name>
    <name evidence="4" type="ORF">SPIL2461_LOCUS13682</name>
</gene>
<keyword evidence="2" id="KW-0325">Glycoprotein</keyword>
<keyword evidence="3" id="KW-1133">Transmembrane helix</keyword>
<keyword evidence="5" id="KW-1185">Reference proteome</keyword>
<evidence type="ECO:0000256" key="1">
    <source>
        <dbReference type="ARBA" id="ARBA00022801"/>
    </source>
</evidence>
<dbReference type="AlphaFoldDB" id="A0A812T928"/>
<dbReference type="Proteomes" id="UP000649617">
    <property type="component" value="Unassembled WGS sequence"/>
</dbReference>
<evidence type="ECO:0000256" key="2">
    <source>
        <dbReference type="ARBA" id="ARBA00023180"/>
    </source>
</evidence>
<protein>
    <submittedName>
        <fullName evidence="4">SMPDL3B protein</fullName>
    </submittedName>
</protein>
<comment type="caution">
    <text evidence="4">The sequence shown here is derived from an EMBL/GenBank/DDBJ whole genome shotgun (WGS) entry which is preliminary data.</text>
</comment>
<name>A0A812T928_SYMPI</name>
<keyword evidence="3" id="KW-0472">Membrane</keyword>
<sequence>MDAQLKAAAAKGYKVYIMGHLPPVVASFTKEALWQPRHAIRYWTLVSQHGRVIAAQLFGQQHRDEFRVQMAKSLAGLPPLYMFASLSPIEHTNPAFYRLDVNSDYSLQDVHSYWANLSQADPHFRPGYSARDDYGLAALTNARYAMLARSFANGNDLLWDKFLESSVVQSLGGACDVEQGLNPTACGECNGSCRHLAVCTLLYGVSESSIESCLSDSLWKVAAKPWVWYADLRVVAVCLVIFIALSVFQWRRRVQQQRSRSLPRRSRTQEVELRDTGTAA</sequence>
<dbReference type="PANTHER" id="PTHR10340:SF57">
    <property type="entry name" value="METALLOPHOS DOMAIN-CONTAINING PROTEIN"/>
    <property type="match status" value="1"/>
</dbReference>
<evidence type="ECO:0000256" key="3">
    <source>
        <dbReference type="SAM" id="Phobius"/>
    </source>
</evidence>
<dbReference type="PANTHER" id="PTHR10340">
    <property type="entry name" value="SPHINGOMYELIN PHOSPHODIESTERASE"/>
    <property type="match status" value="1"/>
</dbReference>
<dbReference type="OrthoDB" id="348678at2759"/>
<dbReference type="EMBL" id="CAJNIZ010030236">
    <property type="protein sequence ID" value="CAE7522323.1"/>
    <property type="molecule type" value="Genomic_DNA"/>
</dbReference>
<dbReference type="SUPFAM" id="SSF56300">
    <property type="entry name" value="Metallo-dependent phosphatases"/>
    <property type="match status" value="1"/>
</dbReference>
<proteinExistence type="predicted"/>
<dbReference type="InterPro" id="IPR029052">
    <property type="entry name" value="Metallo-depent_PP-like"/>
</dbReference>
<feature type="transmembrane region" description="Helical" evidence="3">
    <location>
        <begin position="226"/>
        <end position="248"/>
    </location>
</feature>
<evidence type="ECO:0000313" key="4">
    <source>
        <dbReference type="EMBL" id="CAE7522323.1"/>
    </source>
</evidence>
<keyword evidence="3" id="KW-0812">Transmembrane</keyword>